<dbReference type="AlphaFoldDB" id="A0AA47EK26"/>
<feature type="transmembrane region" description="Helical" evidence="2">
    <location>
        <begin position="171"/>
        <end position="191"/>
    </location>
</feature>
<dbReference type="Proteomes" id="UP001164733">
    <property type="component" value="Chromosome"/>
</dbReference>
<evidence type="ECO:0000256" key="2">
    <source>
        <dbReference type="SAM" id="Phobius"/>
    </source>
</evidence>
<feature type="transmembrane region" description="Helical" evidence="2">
    <location>
        <begin position="144"/>
        <end position="165"/>
    </location>
</feature>
<dbReference type="InterPro" id="IPR000620">
    <property type="entry name" value="EamA_dom"/>
</dbReference>
<feature type="transmembrane region" description="Helical" evidence="2">
    <location>
        <begin position="291"/>
        <end position="307"/>
    </location>
</feature>
<feature type="transmembrane region" description="Helical" evidence="2">
    <location>
        <begin position="268"/>
        <end position="285"/>
    </location>
</feature>
<feature type="transmembrane region" description="Helical" evidence="2">
    <location>
        <begin position="235"/>
        <end position="256"/>
    </location>
</feature>
<sequence>MNLLEYNGSTKNIRFKYWGYHTILLSKGYIYSIFSAVLFGSAGLFVKLASGLGIDAISLLTLQYIIAVPLMFVIMYIFNKKSFKVTKKQLLRLAILGIVGNTFMTVFYYTAYNYLPIQMVAILLYTYPIMVFIYSAVFKKGSVGYIKVFAVFLAFFGCILTLDILSSRPKYSLIGVIFALICAMFYAFMNIYSEEKLQGIGPLTINAYSTLFSLISLMIYKFPLFAFRGDITKNLLIYTTILAIFCEIIPLTLLYAAIKYIGSLKVSIVGNLEIPTAMILSFFVLHEHITFMQIVGTVLVICAIYMIRTKGTSTEKL</sequence>
<feature type="transmembrane region" description="Helical" evidence="2">
    <location>
        <begin position="29"/>
        <end position="50"/>
    </location>
</feature>
<evidence type="ECO:0000256" key="1">
    <source>
        <dbReference type="ARBA" id="ARBA00007362"/>
    </source>
</evidence>
<keyword evidence="2" id="KW-0812">Transmembrane</keyword>
<comment type="similarity">
    <text evidence="1">Belongs to the EamA transporter family.</text>
</comment>
<gene>
    <name evidence="4" type="ORF">LL038_23590</name>
</gene>
<dbReference type="EMBL" id="CP086239">
    <property type="protein sequence ID" value="WAG60471.1"/>
    <property type="molecule type" value="Genomic_DNA"/>
</dbReference>
<accession>A0AA47EK26</accession>
<feature type="transmembrane region" description="Helical" evidence="2">
    <location>
        <begin position="117"/>
        <end position="137"/>
    </location>
</feature>
<name>A0AA47EK26_9CLOT</name>
<feature type="domain" description="EamA" evidence="3">
    <location>
        <begin position="27"/>
        <end position="162"/>
    </location>
</feature>
<keyword evidence="2" id="KW-0472">Membrane</keyword>
<dbReference type="RefSeq" id="WP_216171211.1">
    <property type="nucleotide sequence ID" value="NZ_CP086239.1"/>
</dbReference>
<dbReference type="PANTHER" id="PTHR22911:SF137">
    <property type="entry name" value="SOLUTE CARRIER FAMILY 35 MEMBER G2-RELATED"/>
    <property type="match status" value="1"/>
</dbReference>
<keyword evidence="2" id="KW-1133">Transmembrane helix</keyword>
<feature type="domain" description="EamA" evidence="3">
    <location>
        <begin position="174"/>
        <end position="308"/>
    </location>
</feature>
<feature type="transmembrane region" description="Helical" evidence="2">
    <location>
        <begin position="56"/>
        <end position="78"/>
    </location>
</feature>
<evidence type="ECO:0000313" key="4">
    <source>
        <dbReference type="EMBL" id="WAG60471.1"/>
    </source>
</evidence>
<evidence type="ECO:0000259" key="3">
    <source>
        <dbReference type="Pfam" id="PF00892"/>
    </source>
</evidence>
<feature type="transmembrane region" description="Helical" evidence="2">
    <location>
        <begin position="90"/>
        <end position="111"/>
    </location>
</feature>
<evidence type="ECO:0000313" key="5">
    <source>
        <dbReference type="Proteomes" id="UP001164733"/>
    </source>
</evidence>
<proteinExistence type="inferred from homology"/>
<dbReference type="PANTHER" id="PTHR22911">
    <property type="entry name" value="ACYL-MALONYL CONDENSING ENZYME-RELATED"/>
    <property type="match status" value="1"/>
</dbReference>
<protein>
    <submittedName>
        <fullName evidence="4">DMT family transporter</fullName>
    </submittedName>
</protein>
<organism evidence="4 5">
    <name type="scientific">Clostridium estertheticum</name>
    <dbReference type="NCBI Taxonomy" id="238834"/>
    <lineage>
        <taxon>Bacteria</taxon>
        <taxon>Bacillati</taxon>
        <taxon>Bacillota</taxon>
        <taxon>Clostridia</taxon>
        <taxon>Eubacteriales</taxon>
        <taxon>Clostridiaceae</taxon>
        <taxon>Clostridium</taxon>
    </lineage>
</organism>
<feature type="transmembrane region" description="Helical" evidence="2">
    <location>
        <begin position="203"/>
        <end position="223"/>
    </location>
</feature>
<dbReference type="GO" id="GO:0016020">
    <property type="term" value="C:membrane"/>
    <property type="evidence" value="ECO:0007669"/>
    <property type="project" value="InterPro"/>
</dbReference>
<dbReference type="Pfam" id="PF00892">
    <property type="entry name" value="EamA"/>
    <property type="match status" value="2"/>
</dbReference>
<reference evidence="4" key="1">
    <citation type="submission" date="2021-11" db="EMBL/GenBank/DDBJ databases">
        <title>Clostridia strains as spoilage organisms.</title>
        <authorList>
            <person name="Wambui J."/>
            <person name="Stevens M.J.A."/>
            <person name="Stephan R."/>
        </authorList>
    </citation>
    <scope>NUCLEOTIDE SEQUENCE</scope>
    <source>
        <strain evidence="4">CF009</strain>
    </source>
</reference>